<keyword evidence="6 8" id="KW-0067">ATP-binding</keyword>
<dbReference type="GO" id="GO:0016020">
    <property type="term" value="C:membrane"/>
    <property type="evidence" value="ECO:0007669"/>
    <property type="project" value="UniProtKB-UniRule"/>
</dbReference>
<dbReference type="Proteomes" id="UP000823927">
    <property type="component" value="Unassembled WGS sequence"/>
</dbReference>
<dbReference type="InterPro" id="IPR006665">
    <property type="entry name" value="OmpA-like"/>
</dbReference>
<feature type="transmembrane region" description="Helical" evidence="10">
    <location>
        <begin position="394"/>
        <end position="417"/>
    </location>
</feature>
<organism evidence="13 14">
    <name type="scientific">Candidatus Scybalocola faecigallinarum</name>
    <dbReference type="NCBI Taxonomy" id="2840941"/>
    <lineage>
        <taxon>Bacteria</taxon>
        <taxon>Bacillati</taxon>
        <taxon>Bacillota</taxon>
        <taxon>Clostridia</taxon>
        <taxon>Lachnospirales</taxon>
        <taxon>Lachnospiraceae</taxon>
        <taxon>Lachnospiraceae incertae sedis</taxon>
        <taxon>Candidatus Scybalocola (ex Gilroy et al. 2021)</taxon>
    </lineage>
</organism>
<dbReference type="InterPro" id="IPR017441">
    <property type="entry name" value="Protein_kinase_ATP_BS"/>
</dbReference>
<feature type="domain" description="OmpA-like" evidence="12">
    <location>
        <begin position="813"/>
        <end position="948"/>
    </location>
</feature>
<evidence type="ECO:0000313" key="13">
    <source>
        <dbReference type="EMBL" id="HIS48825.1"/>
    </source>
</evidence>
<dbReference type="InterPro" id="IPR050660">
    <property type="entry name" value="NEK_Ser/Thr_kinase"/>
</dbReference>
<dbReference type="InterPro" id="IPR011009">
    <property type="entry name" value="Kinase-like_dom_sf"/>
</dbReference>
<evidence type="ECO:0000256" key="4">
    <source>
        <dbReference type="ARBA" id="ARBA00022741"/>
    </source>
</evidence>
<sequence length="952" mass="103144">MDAGQVLKSVWPQWELVREIGSGSFGQVYEIGRQDVGGQYKAALKFIRIPQSDSEMREIMSEGMDEKSATQYFQGIMEDLVREFSMMEKLKGNTNIVSYEDHAVVPHPDGKGWDILIRMELLTPLSQYMENHPMTETDVRRLGMDMCRALDLCGKYHIIHRDIKPENIFVSELGDFKLGDFGIARTAEKTMSAMSRKGTYTYMAPEVYKGEAYNASVDQYSLGIVLYRLLNDYRAPFMPSYPNPISYTDREEAQNRRMRGEPFPNPAHASAQMSALIRKACAFYPQDRFASAADMGAALEQLGSAGGDTVSGGNAVPGSGSAYDNTSADATYKMNVGNGSFQNYGGLNESRTNSFDTSGQGAAGQQGTAAFQGMAPGQQGTGDISGPQKPKKGLMIGLIAGAAVVVIVIAVAAGALLGGSGKTSVADGRGTQGQAAGNDGSDNGGSNTDGSAADGSAVDDGTVMDDGSSVSDSAAGDGTDSGAGVVLDENILPSKMIVDSATGYGFVPEGYGAAPHDNSAYPPESFYGSWVLEGYTSSSDRIHPTDSTMTLMDGDKEVVLESFPYSIDFGPDFYLYRNLDEYRQLYGGLDYAKFSYLGPEHENGLIWNALYDTSGDTLAVGLLQFGDTGTEIEFVEMDYQISWTGYKLTLTRDGESVVYVPLHTVTNSRDGEDKVIPLGGLFKEYKPINGIVLLAAGMTGTDLLRYEDAEFVDAQYDFQEDGTATITTEEGKTYNFNYRYAGDSITLFSDTEFAVYNELVDWFDTALSDSVDADTLDAMSDDEKQTLVQEHQTVLERLKEAFAAAGLDVNIDEVTGQVTMDASILFAFDDATLSDEGKAFLDTFLNAYASVILSDECSGYVSQIVIEGHSDTNGEYDYNLVLSKDRADAVVNYCLSESNSGLSPEQIQALGQMMTAVGRSYDEPVYKDTGEVDMDASRRVVFKFMMNTSTQG</sequence>
<accession>A0A9D1JT01</accession>
<dbReference type="CDD" id="cd07185">
    <property type="entry name" value="OmpA_C-like"/>
    <property type="match status" value="1"/>
</dbReference>
<dbReference type="AlphaFoldDB" id="A0A9D1JT01"/>
<dbReference type="Gene3D" id="3.30.1330.60">
    <property type="entry name" value="OmpA-like domain"/>
    <property type="match status" value="1"/>
</dbReference>
<evidence type="ECO:0000256" key="6">
    <source>
        <dbReference type="ARBA" id="ARBA00022840"/>
    </source>
</evidence>
<keyword evidence="5 13" id="KW-0418">Kinase</keyword>
<proteinExistence type="inferred from homology"/>
<dbReference type="InterPro" id="IPR036737">
    <property type="entry name" value="OmpA-like_sf"/>
</dbReference>
<evidence type="ECO:0000256" key="9">
    <source>
        <dbReference type="SAM" id="MobiDB-lite"/>
    </source>
</evidence>
<reference evidence="13" key="2">
    <citation type="journal article" date="2021" name="PeerJ">
        <title>Extensive microbial diversity within the chicken gut microbiome revealed by metagenomics and culture.</title>
        <authorList>
            <person name="Gilroy R."/>
            <person name="Ravi A."/>
            <person name="Getino M."/>
            <person name="Pursley I."/>
            <person name="Horton D.L."/>
            <person name="Alikhan N.F."/>
            <person name="Baker D."/>
            <person name="Gharbi K."/>
            <person name="Hall N."/>
            <person name="Watson M."/>
            <person name="Adriaenssens E.M."/>
            <person name="Foster-Nyarko E."/>
            <person name="Jarju S."/>
            <person name="Secka A."/>
            <person name="Antonio M."/>
            <person name="Oren A."/>
            <person name="Chaudhuri R.R."/>
            <person name="La Ragione R."/>
            <person name="Hildebrand F."/>
            <person name="Pallen M.J."/>
        </authorList>
    </citation>
    <scope>NUCLEOTIDE SEQUENCE</scope>
    <source>
        <strain evidence="13">CHK178-757</strain>
    </source>
</reference>
<feature type="compositionally biased region" description="Low complexity" evidence="9">
    <location>
        <begin position="435"/>
        <end position="483"/>
    </location>
</feature>
<dbReference type="PROSITE" id="PS50011">
    <property type="entry name" value="PROTEIN_KINASE_DOM"/>
    <property type="match status" value="1"/>
</dbReference>
<evidence type="ECO:0000256" key="2">
    <source>
        <dbReference type="ARBA" id="ARBA00012513"/>
    </source>
</evidence>
<dbReference type="Pfam" id="PF00069">
    <property type="entry name" value="Pkinase"/>
    <property type="match status" value="1"/>
</dbReference>
<reference evidence="13" key="1">
    <citation type="submission" date="2020-10" db="EMBL/GenBank/DDBJ databases">
        <authorList>
            <person name="Gilroy R."/>
        </authorList>
    </citation>
    <scope>NUCLEOTIDE SEQUENCE</scope>
    <source>
        <strain evidence="13">CHK178-757</strain>
    </source>
</reference>
<dbReference type="InterPro" id="IPR008271">
    <property type="entry name" value="Ser/Thr_kinase_AS"/>
</dbReference>
<feature type="compositionally biased region" description="Polar residues" evidence="9">
    <location>
        <begin position="348"/>
        <end position="358"/>
    </location>
</feature>
<dbReference type="InterPro" id="IPR000719">
    <property type="entry name" value="Prot_kinase_dom"/>
</dbReference>
<dbReference type="GO" id="GO:0004674">
    <property type="term" value="F:protein serine/threonine kinase activity"/>
    <property type="evidence" value="ECO:0007669"/>
    <property type="project" value="UniProtKB-EC"/>
</dbReference>
<feature type="compositionally biased region" description="Low complexity" evidence="9">
    <location>
        <begin position="359"/>
        <end position="375"/>
    </location>
</feature>
<dbReference type="Pfam" id="PF00691">
    <property type="entry name" value="OmpA"/>
    <property type="match status" value="1"/>
</dbReference>
<dbReference type="SUPFAM" id="SSF103088">
    <property type="entry name" value="OmpA-like"/>
    <property type="match status" value="1"/>
</dbReference>
<dbReference type="PROSITE" id="PS51123">
    <property type="entry name" value="OMPA_2"/>
    <property type="match status" value="1"/>
</dbReference>
<protein>
    <recommendedName>
        <fullName evidence="2">non-specific serine/threonine protein kinase</fullName>
        <ecNumber evidence="2">2.7.11.1</ecNumber>
    </recommendedName>
</protein>
<dbReference type="PROSITE" id="PS00108">
    <property type="entry name" value="PROTEIN_KINASE_ST"/>
    <property type="match status" value="1"/>
</dbReference>
<dbReference type="CDD" id="cd14014">
    <property type="entry name" value="STKc_PknB_like"/>
    <property type="match status" value="1"/>
</dbReference>
<keyword evidence="3" id="KW-0808">Transferase</keyword>
<dbReference type="Gene3D" id="3.30.200.20">
    <property type="entry name" value="Phosphorylase Kinase, domain 1"/>
    <property type="match status" value="1"/>
</dbReference>
<keyword evidence="10" id="KW-1133">Transmembrane helix</keyword>
<feature type="region of interest" description="Disordered" evidence="9">
    <location>
        <begin position="348"/>
        <end position="387"/>
    </location>
</feature>
<dbReference type="EC" id="2.7.11.1" evidence="2"/>
<dbReference type="SMART" id="SM00220">
    <property type="entry name" value="S_TKc"/>
    <property type="match status" value="1"/>
</dbReference>
<feature type="domain" description="Protein kinase" evidence="11">
    <location>
        <begin position="14"/>
        <end position="302"/>
    </location>
</feature>
<dbReference type="PANTHER" id="PTHR43671">
    <property type="entry name" value="SERINE/THREONINE-PROTEIN KINASE NEK"/>
    <property type="match status" value="1"/>
</dbReference>
<dbReference type="EMBL" id="DVIT01000064">
    <property type="protein sequence ID" value="HIS48825.1"/>
    <property type="molecule type" value="Genomic_DNA"/>
</dbReference>
<evidence type="ECO:0000256" key="5">
    <source>
        <dbReference type="ARBA" id="ARBA00022777"/>
    </source>
</evidence>
<feature type="region of interest" description="Disordered" evidence="9">
    <location>
        <begin position="421"/>
        <end position="483"/>
    </location>
</feature>
<gene>
    <name evidence="13" type="ORF">IAB46_14990</name>
</gene>
<keyword evidence="7 10" id="KW-0472">Membrane</keyword>
<name>A0A9D1JT01_9FIRM</name>
<keyword evidence="10" id="KW-0812">Transmembrane</keyword>
<evidence type="ECO:0000313" key="14">
    <source>
        <dbReference type="Proteomes" id="UP000823927"/>
    </source>
</evidence>
<evidence type="ECO:0000256" key="7">
    <source>
        <dbReference type="PROSITE-ProRule" id="PRU00473"/>
    </source>
</evidence>
<comment type="similarity">
    <text evidence="1">Belongs to the protein kinase superfamily. NEK Ser/Thr protein kinase family. NIMA subfamily.</text>
</comment>
<dbReference type="Gene3D" id="1.10.510.10">
    <property type="entry name" value="Transferase(Phosphotransferase) domain 1"/>
    <property type="match status" value="1"/>
</dbReference>
<evidence type="ECO:0000256" key="3">
    <source>
        <dbReference type="ARBA" id="ARBA00022679"/>
    </source>
</evidence>
<dbReference type="PROSITE" id="PS00107">
    <property type="entry name" value="PROTEIN_KINASE_ATP"/>
    <property type="match status" value="1"/>
</dbReference>
<evidence type="ECO:0000259" key="12">
    <source>
        <dbReference type="PROSITE" id="PS51123"/>
    </source>
</evidence>
<evidence type="ECO:0000259" key="11">
    <source>
        <dbReference type="PROSITE" id="PS50011"/>
    </source>
</evidence>
<dbReference type="PANTHER" id="PTHR43671:SF13">
    <property type="entry name" value="SERINE_THREONINE-PROTEIN KINASE NEK2"/>
    <property type="match status" value="1"/>
</dbReference>
<dbReference type="GO" id="GO:0005524">
    <property type="term" value="F:ATP binding"/>
    <property type="evidence" value="ECO:0007669"/>
    <property type="project" value="UniProtKB-UniRule"/>
</dbReference>
<dbReference type="SUPFAM" id="SSF56112">
    <property type="entry name" value="Protein kinase-like (PK-like)"/>
    <property type="match status" value="1"/>
</dbReference>
<keyword evidence="4 8" id="KW-0547">Nucleotide-binding</keyword>
<evidence type="ECO:0000256" key="1">
    <source>
        <dbReference type="ARBA" id="ARBA00010886"/>
    </source>
</evidence>
<comment type="caution">
    <text evidence="13">The sequence shown here is derived from an EMBL/GenBank/DDBJ whole genome shotgun (WGS) entry which is preliminary data.</text>
</comment>
<feature type="binding site" evidence="8">
    <location>
        <position position="45"/>
    </location>
    <ligand>
        <name>ATP</name>
        <dbReference type="ChEBI" id="CHEBI:30616"/>
    </ligand>
</feature>
<evidence type="ECO:0000256" key="8">
    <source>
        <dbReference type="PROSITE-ProRule" id="PRU10141"/>
    </source>
</evidence>
<evidence type="ECO:0000256" key="10">
    <source>
        <dbReference type="SAM" id="Phobius"/>
    </source>
</evidence>